<dbReference type="EMBL" id="BASE01000071">
    <property type="protein sequence ID" value="GAM14955.1"/>
    <property type="molecule type" value="Genomic_DNA"/>
</dbReference>
<dbReference type="Proteomes" id="UP000031014">
    <property type="component" value="Unassembled WGS sequence"/>
</dbReference>
<evidence type="ECO:0000313" key="2">
    <source>
        <dbReference type="EMBL" id="GAM14955.1"/>
    </source>
</evidence>
<dbReference type="AlphaFoldDB" id="A0A0A8X4S0"/>
<dbReference type="PROSITE" id="PS51186">
    <property type="entry name" value="GNAT"/>
    <property type="match status" value="1"/>
</dbReference>
<keyword evidence="2" id="KW-0808">Transferase</keyword>
<protein>
    <submittedName>
        <fullName evidence="2">Acetyltransferase, GNAT family</fullName>
    </submittedName>
</protein>
<dbReference type="SUPFAM" id="SSF55729">
    <property type="entry name" value="Acyl-CoA N-acyltransferases (Nat)"/>
    <property type="match status" value="1"/>
</dbReference>
<dbReference type="GO" id="GO:0016747">
    <property type="term" value="F:acyltransferase activity, transferring groups other than amino-acyl groups"/>
    <property type="evidence" value="ECO:0007669"/>
    <property type="project" value="InterPro"/>
</dbReference>
<comment type="caution">
    <text evidence="2">The sequence shown here is derived from an EMBL/GenBank/DDBJ whole genome shotgun (WGS) entry which is preliminary data.</text>
</comment>
<keyword evidence="3" id="KW-1185">Reference proteome</keyword>
<dbReference type="InterPro" id="IPR016181">
    <property type="entry name" value="Acyl_CoA_acyltransferase"/>
</dbReference>
<proteinExistence type="predicted"/>
<evidence type="ECO:0000259" key="1">
    <source>
        <dbReference type="PROSITE" id="PS51186"/>
    </source>
</evidence>
<accession>A0A0A8X4S0</accession>
<organism evidence="2 3">
    <name type="scientific">Mesobacillus selenatarsenatis (strain DSM 18680 / JCM 14380 / FERM P-15431 / SF-1)</name>
    <dbReference type="NCBI Taxonomy" id="1321606"/>
    <lineage>
        <taxon>Bacteria</taxon>
        <taxon>Bacillati</taxon>
        <taxon>Bacillota</taxon>
        <taxon>Bacilli</taxon>
        <taxon>Bacillales</taxon>
        <taxon>Bacillaceae</taxon>
        <taxon>Mesobacillus</taxon>
    </lineage>
</organism>
<dbReference type="STRING" id="1321606.SAMD00020551_3111"/>
<dbReference type="Pfam" id="PF00583">
    <property type="entry name" value="Acetyltransf_1"/>
    <property type="match status" value="1"/>
</dbReference>
<feature type="domain" description="N-acetyltransferase" evidence="1">
    <location>
        <begin position="5"/>
        <end position="167"/>
    </location>
</feature>
<sequence>MLEDAQIRPAVKEDGPKVIEMLKKVAQWMREQEINQWQYLLNGGDDKEILEAIKQKETFIVLNDEELIATFTLSTIQSDWDRHIFGGETEGDSVYLHRLAVLPVHIGKGLGKELLNWIEKNFSTDKAYLKLDCVADNSKLNQFYLENGFHYLGETDHHSKYEKKLFS</sequence>
<reference evidence="2 3" key="1">
    <citation type="submission" date="2013-06" db="EMBL/GenBank/DDBJ databases">
        <title>Whole genome shotgun sequence of Bacillus selenatarsenatis SF-1.</title>
        <authorList>
            <person name="Kuroda M."/>
            <person name="Sei K."/>
            <person name="Yamashita M."/>
            <person name="Ike M."/>
        </authorList>
    </citation>
    <scope>NUCLEOTIDE SEQUENCE [LARGE SCALE GENOMIC DNA]</scope>
    <source>
        <strain evidence="2 3">SF-1</strain>
    </source>
</reference>
<dbReference type="InterPro" id="IPR000182">
    <property type="entry name" value="GNAT_dom"/>
</dbReference>
<gene>
    <name evidence="2" type="ORF">SAMD00020551_3111</name>
</gene>
<dbReference type="Gene3D" id="3.40.630.30">
    <property type="match status" value="1"/>
</dbReference>
<name>A0A0A8X4S0_MESS1</name>
<evidence type="ECO:0000313" key="3">
    <source>
        <dbReference type="Proteomes" id="UP000031014"/>
    </source>
</evidence>
<dbReference type="CDD" id="cd04301">
    <property type="entry name" value="NAT_SF"/>
    <property type="match status" value="1"/>
</dbReference>